<organism evidence="6 7">
    <name type="scientific">Chitinimonas lacunae</name>
    <dbReference type="NCBI Taxonomy" id="1963018"/>
    <lineage>
        <taxon>Bacteria</taxon>
        <taxon>Pseudomonadati</taxon>
        <taxon>Pseudomonadota</taxon>
        <taxon>Betaproteobacteria</taxon>
        <taxon>Neisseriales</taxon>
        <taxon>Chitinibacteraceae</taxon>
        <taxon>Chitinimonas</taxon>
    </lineage>
</organism>
<reference evidence="7" key="1">
    <citation type="journal article" date="2019" name="Int. J. Syst. Evol. Microbiol.">
        <title>The Global Catalogue of Microorganisms (GCM) 10K type strain sequencing project: providing services to taxonomists for standard genome sequencing and annotation.</title>
        <authorList>
            <consortium name="The Broad Institute Genomics Platform"/>
            <consortium name="The Broad Institute Genome Sequencing Center for Infectious Disease"/>
            <person name="Wu L."/>
            <person name="Ma J."/>
        </authorList>
    </citation>
    <scope>NUCLEOTIDE SEQUENCE [LARGE SCALE GENOMIC DNA]</scope>
    <source>
        <strain evidence="7">LMG 29894</strain>
    </source>
</reference>
<evidence type="ECO:0000256" key="1">
    <source>
        <dbReference type="ARBA" id="ARBA00023015"/>
    </source>
</evidence>
<dbReference type="Gene3D" id="1.10.357.10">
    <property type="entry name" value="Tetracycline Repressor, domain 2"/>
    <property type="match status" value="1"/>
</dbReference>
<keyword evidence="3" id="KW-0804">Transcription</keyword>
<dbReference type="Pfam" id="PF00440">
    <property type="entry name" value="TetR_N"/>
    <property type="match status" value="1"/>
</dbReference>
<dbReference type="InterPro" id="IPR041669">
    <property type="entry name" value="TetR_C_15"/>
</dbReference>
<evidence type="ECO:0000256" key="4">
    <source>
        <dbReference type="PROSITE-ProRule" id="PRU00335"/>
    </source>
</evidence>
<dbReference type="InterPro" id="IPR050109">
    <property type="entry name" value="HTH-type_TetR-like_transc_reg"/>
</dbReference>
<dbReference type="Proteomes" id="UP001595791">
    <property type="component" value="Unassembled WGS sequence"/>
</dbReference>
<gene>
    <name evidence="6" type="ORF">ACFOW7_05445</name>
</gene>
<comment type="caution">
    <text evidence="6">The sequence shown here is derived from an EMBL/GenBank/DDBJ whole genome shotgun (WGS) entry which is preliminary data.</text>
</comment>
<feature type="domain" description="HTH tetR-type" evidence="5">
    <location>
        <begin position="22"/>
        <end position="82"/>
    </location>
</feature>
<dbReference type="EMBL" id="JBHSBU010000001">
    <property type="protein sequence ID" value="MFC4158803.1"/>
    <property type="molecule type" value="Genomic_DNA"/>
</dbReference>
<proteinExistence type="predicted"/>
<evidence type="ECO:0000256" key="2">
    <source>
        <dbReference type="ARBA" id="ARBA00023125"/>
    </source>
</evidence>
<feature type="DNA-binding region" description="H-T-H motif" evidence="4">
    <location>
        <begin position="45"/>
        <end position="64"/>
    </location>
</feature>
<dbReference type="InterPro" id="IPR009057">
    <property type="entry name" value="Homeodomain-like_sf"/>
</dbReference>
<dbReference type="SUPFAM" id="SSF46689">
    <property type="entry name" value="Homeodomain-like"/>
    <property type="match status" value="1"/>
</dbReference>
<keyword evidence="1" id="KW-0805">Transcription regulation</keyword>
<keyword evidence="2 4" id="KW-0238">DNA-binding</keyword>
<name>A0ABV8ML05_9NEIS</name>
<dbReference type="RefSeq" id="WP_378161874.1">
    <property type="nucleotide sequence ID" value="NZ_JBHSBU010000001.1"/>
</dbReference>
<sequence length="202" mass="21975">MPLPDDENRLKPRKSPLQRRSVETVRVVLEAAARILERDGFAGYTTNAVAALAGVSVGSLYQYFPNRDAITAALIERETAQLLEDVSLTASAADFDCALLTLLRAAVTHQMRRPGLARLLDLEEGRLPVKATVRRVSGELQQSLLAILARPDAPPVEAVEVAAWDLLAMIKGMVDGAGERGEIDSEYLLGRVERAVRGYLKG</sequence>
<keyword evidence="7" id="KW-1185">Reference proteome</keyword>
<dbReference type="Pfam" id="PF17918">
    <property type="entry name" value="TetR_C_15"/>
    <property type="match status" value="1"/>
</dbReference>
<dbReference type="PROSITE" id="PS50977">
    <property type="entry name" value="HTH_TETR_2"/>
    <property type="match status" value="1"/>
</dbReference>
<dbReference type="PANTHER" id="PTHR30055">
    <property type="entry name" value="HTH-TYPE TRANSCRIPTIONAL REGULATOR RUTR"/>
    <property type="match status" value="1"/>
</dbReference>
<evidence type="ECO:0000313" key="7">
    <source>
        <dbReference type="Proteomes" id="UP001595791"/>
    </source>
</evidence>
<dbReference type="PRINTS" id="PR00455">
    <property type="entry name" value="HTHTETR"/>
</dbReference>
<evidence type="ECO:0000259" key="5">
    <source>
        <dbReference type="PROSITE" id="PS50977"/>
    </source>
</evidence>
<dbReference type="PANTHER" id="PTHR30055:SF234">
    <property type="entry name" value="HTH-TYPE TRANSCRIPTIONAL REGULATOR BETI"/>
    <property type="match status" value="1"/>
</dbReference>
<evidence type="ECO:0000256" key="3">
    <source>
        <dbReference type="ARBA" id="ARBA00023163"/>
    </source>
</evidence>
<dbReference type="InterPro" id="IPR001647">
    <property type="entry name" value="HTH_TetR"/>
</dbReference>
<protein>
    <submittedName>
        <fullName evidence="6">TetR/AcrR family transcriptional regulator</fullName>
    </submittedName>
</protein>
<evidence type="ECO:0000313" key="6">
    <source>
        <dbReference type="EMBL" id="MFC4158803.1"/>
    </source>
</evidence>
<accession>A0ABV8ML05</accession>